<feature type="domain" description="Response regulatory" evidence="3">
    <location>
        <begin position="5"/>
        <end position="124"/>
    </location>
</feature>
<dbReference type="EMBL" id="NFZW01000009">
    <property type="protein sequence ID" value="RFA36488.1"/>
    <property type="molecule type" value="Genomic_DNA"/>
</dbReference>
<protein>
    <recommendedName>
        <fullName evidence="3">Response regulatory domain-containing protein</fullName>
    </recommendedName>
</protein>
<keyword evidence="1 2" id="KW-0597">Phosphoprotein</keyword>
<evidence type="ECO:0000256" key="2">
    <source>
        <dbReference type="PROSITE-ProRule" id="PRU00169"/>
    </source>
</evidence>
<accession>A0A3E0WUI0</accession>
<dbReference type="AlphaFoldDB" id="A0A3E0WUI0"/>
<dbReference type="PANTHER" id="PTHR44591:SF25">
    <property type="entry name" value="CHEMOTAXIS TWO-COMPONENT RESPONSE REGULATOR"/>
    <property type="match status" value="1"/>
</dbReference>
<dbReference type="InterPro" id="IPR011006">
    <property type="entry name" value="CheY-like_superfamily"/>
</dbReference>
<dbReference type="PROSITE" id="PS50110">
    <property type="entry name" value="RESPONSE_REGULATORY"/>
    <property type="match status" value="1"/>
</dbReference>
<dbReference type="PANTHER" id="PTHR44591">
    <property type="entry name" value="STRESS RESPONSE REGULATOR PROTEIN 1"/>
    <property type="match status" value="1"/>
</dbReference>
<reference evidence="5" key="1">
    <citation type="submission" date="2017-05" db="EMBL/GenBank/DDBJ databases">
        <authorList>
            <person name="Sharma S."/>
            <person name="Sidhu C."/>
            <person name="Pinnaka A.K."/>
        </authorList>
    </citation>
    <scope>NUCLEOTIDE SEQUENCE [LARGE SCALE GENOMIC DNA]</scope>
    <source>
        <strain evidence="5">AK93</strain>
    </source>
</reference>
<comment type="caution">
    <text evidence="4">The sequence shown here is derived from an EMBL/GenBank/DDBJ whole genome shotgun (WGS) entry which is preliminary data.</text>
</comment>
<dbReference type="OrthoDB" id="9800897at2"/>
<dbReference type="InterPro" id="IPR001789">
    <property type="entry name" value="Sig_transdc_resp-reg_receiver"/>
</dbReference>
<evidence type="ECO:0000313" key="5">
    <source>
        <dbReference type="Proteomes" id="UP000256763"/>
    </source>
</evidence>
<dbReference type="SMART" id="SM00448">
    <property type="entry name" value="REC"/>
    <property type="match status" value="1"/>
</dbReference>
<organism evidence="4 5">
    <name type="scientific">Alkalilimnicola ehrlichii</name>
    <dbReference type="NCBI Taxonomy" id="351052"/>
    <lineage>
        <taxon>Bacteria</taxon>
        <taxon>Pseudomonadati</taxon>
        <taxon>Pseudomonadota</taxon>
        <taxon>Gammaproteobacteria</taxon>
        <taxon>Chromatiales</taxon>
        <taxon>Ectothiorhodospiraceae</taxon>
        <taxon>Alkalilimnicola</taxon>
    </lineage>
</organism>
<gene>
    <name evidence="4" type="ORF">CAL65_10965</name>
</gene>
<dbReference type="Proteomes" id="UP000256763">
    <property type="component" value="Unassembled WGS sequence"/>
</dbReference>
<name>A0A3E0WUI0_9GAMM</name>
<dbReference type="RefSeq" id="WP_116301939.1">
    <property type="nucleotide sequence ID" value="NZ_NFZV01000007.1"/>
</dbReference>
<proteinExistence type="predicted"/>
<dbReference type="SUPFAM" id="SSF52172">
    <property type="entry name" value="CheY-like"/>
    <property type="match status" value="1"/>
</dbReference>
<evidence type="ECO:0000313" key="4">
    <source>
        <dbReference type="EMBL" id="RFA36488.1"/>
    </source>
</evidence>
<feature type="modified residue" description="4-aspartylphosphate" evidence="2">
    <location>
        <position position="55"/>
    </location>
</feature>
<dbReference type="Pfam" id="PF00072">
    <property type="entry name" value="Response_reg"/>
    <property type="match status" value="1"/>
</dbReference>
<evidence type="ECO:0000259" key="3">
    <source>
        <dbReference type="PROSITE" id="PS50110"/>
    </source>
</evidence>
<keyword evidence="5" id="KW-1185">Reference proteome</keyword>
<dbReference type="InterPro" id="IPR050595">
    <property type="entry name" value="Bact_response_regulator"/>
</dbReference>
<dbReference type="GO" id="GO:0000160">
    <property type="term" value="P:phosphorelay signal transduction system"/>
    <property type="evidence" value="ECO:0007669"/>
    <property type="project" value="InterPro"/>
</dbReference>
<evidence type="ECO:0000256" key="1">
    <source>
        <dbReference type="ARBA" id="ARBA00022553"/>
    </source>
</evidence>
<sequence>MPKASILIVDDARLVRGFIKKAFSRTRDYELQEAEDGTQAQAALLAARYDLVLCDWDMPNMDGHALLQWMRAQADERLGRTPFIMVTSSGEKEKVLQAVKAGVNGYLVKPFTAAQLTDKVHEVLARQQQQNVDEDIPDEEAGAYVANLRYREETLRVQVANITTKGLLGKYKASLAGPSLLSSVVAELPRRGSDSPVSIKGYIYRIEAGEDSCTPKYLQVGVRFQELDADKREFLIDCIAALRF</sequence>
<dbReference type="Gene3D" id="3.40.50.2300">
    <property type="match status" value="1"/>
</dbReference>